<keyword evidence="4 8" id="KW-0418">Kinase</keyword>
<evidence type="ECO:0000256" key="1">
    <source>
        <dbReference type="ARBA" id="ARBA00022527"/>
    </source>
</evidence>
<keyword evidence="1" id="KW-0723">Serine/threonine-protein kinase</keyword>
<dbReference type="EMBL" id="GBEZ01016615">
    <property type="protein sequence ID" value="JAC69649.1"/>
    <property type="molecule type" value="Transcribed_RNA"/>
</dbReference>
<dbReference type="PROSITE" id="PS00107">
    <property type="entry name" value="PROTEIN_KINASE_ATP"/>
    <property type="match status" value="1"/>
</dbReference>
<dbReference type="GO" id="GO:0005524">
    <property type="term" value="F:ATP binding"/>
    <property type="evidence" value="ECO:0007669"/>
    <property type="project" value="UniProtKB-UniRule"/>
</dbReference>
<feature type="binding site" evidence="6">
    <location>
        <position position="138"/>
    </location>
    <ligand>
        <name>ATP</name>
        <dbReference type="ChEBI" id="CHEBI:30616"/>
    </ligand>
</feature>
<dbReference type="AlphaFoldDB" id="A0A061RFX0"/>
<proteinExistence type="predicted"/>
<dbReference type="Gene3D" id="1.10.510.10">
    <property type="entry name" value="Transferase(Phosphotransferase) domain 1"/>
    <property type="match status" value="1"/>
</dbReference>
<dbReference type="InterPro" id="IPR017441">
    <property type="entry name" value="Protein_kinase_ATP_BS"/>
</dbReference>
<evidence type="ECO:0000256" key="6">
    <source>
        <dbReference type="PROSITE-ProRule" id="PRU10141"/>
    </source>
</evidence>
<gene>
    <name evidence="8" type="ORF">TSPGSL018_5886</name>
</gene>
<dbReference type="PANTHER" id="PTHR24349">
    <property type="entry name" value="SERINE/THREONINE-PROTEIN KINASE"/>
    <property type="match status" value="1"/>
</dbReference>
<keyword evidence="5 6" id="KW-0067">ATP-binding</keyword>
<dbReference type="InterPro" id="IPR050205">
    <property type="entry name" value="CDPK_Ser/Thr_kinases"/>
</dbReference>
<reference evidence="8" key="1">
    <citation type="submission" date="2014-05" db="EMBL/GenBank/DDBJ databases">
        <title>The transcriptome of the halophilic microalga Tetraselmis sp. GSL018 isolated from the Great Salt Lake, Utah.</title>
        <authorList>
            <person name="Jinkerson R.E."/>
            <person name="D'Adamo S."/>
            <person name="Posewitz M.C."/>
        </authorList>
    </citation>
    <scope>NUCLEOTIDE SEQUENCE</scope>
    <source>
        <strain evidence="8">GSL018</strain>
    </source>
</reference>
<evidence type="ECO:0000259" key="7">
    <source>
        <dbReference type="PROSITE" id="PS50011"/>
    </source>
</evidence>
<accession>A0A061RFX0</accession>
<keyword evidence="3 6" id="KW-0547">Nucleotide-binding</keyword>
<organism evidence="8">
    <name type="scientific">Tetraselmis sp. GSL018</name>
    <dbReference type="NCBI Taxonomy" id="582737"/>
    <lineage>
        <taxon>Eukaryota</taxon>
        <taxon>Viridiplantae</taxon>
        <taxon>Chlorophyta</taxon>
        <taxon>core chlorophytes</taxon>
        <taxon>Chlorodendrophyceae</taxon>
        <taxon>Chlorodendrales</taxon>
        <taxon>Chlorodendraceae</taxon>
        <taxon>Tetraselmis</taxon>
    </lineage>
</organism>
<evidence type="ECO:0000313" key="8">
    <source>
        <dbReference type="EMBL" id="JAC69649.1"/>
    </source>
</evidence>
<evidence type="ECO:0000256" key="5">
    <source>
        <dbReference type="ARBA" id="ARBA00022840"/>
    </source>
</evidence>
<dbReference type="SMART" id="SM00220">
    <property type="entry name" value="S_TKc"/>
    <property type="match status" value="1"/>
</dbReference>
<name>A0A061RFX0_9CHLO</name>
<feature type="domain" description="Protein kinase" evidence="7">
    <location>
        <begin position="109"/>
        <end position="378"/>
    </location>
</feature>
<keyword evidence="2" id="KW-0808">Transferase</keyword>
<dbReference type="GO" id="GO:0004674">
    <property type="term" value="F:protein serine/threonine kinase activity"/>
    <property type="evidence" value="ECO:0007669"/>
    <property type="project" value="UniProtKB-KW"/>
</dbReference>
<evidence type="ECO:0000256" key="2">
    <source>
        <dbReference type="ARBA" id="ARBA00022679"/>
    </source>
</evidence>
<dbReference type="Pfam" id="PF00069">
    <property type="entry name" value="Pkinase"/>
    <property type="match status" value="1"/>
</dbReference>
<dbReference type="SUPFAM" id="SSF56112">
    <property type="entry name" value="Protein kinase-like (PK-like)"/>
    <property type="match status" value="1"/>
</dbReference>
<dbReference type="InterPro" id="IPR000719">
    <property type="entry name" value="Prot_kinase_dom"/>
</dbReference>
<sequence>MVMSFSSPDSLFPGGLSGGRPGHICEQAASASTARYLPKGRAPSFFCANSSRSRLKLRRERGILVVHAGKPRKKKKGVHKDVKGDAELQPLKSSFSTNLNWPEFSYDRFQLGNIIGQGSYGDVFEGFDSELRREVAVKRMTKFRESNSVEKTLYKLTREVSLLRAMQGSPYTIRLHDALEDDYSVYIVMELCKGGDLEGLLQDRGRLTEAEAACCMKPIFEFLKACHKESICFGDVKPSNFMLLNADGSDSTMNMKAIDFGCSQRILDGVPLQIRMGTPIFFAPEVFRKWYGVEADCWSTGIMMYLMLSGSFPFWDEEDLVDLTPQDVMKRVITDEIEYPPEIWDNLSPEVNSLVRGLLDKNKSERITARGALEHPWFERFVPNREAARVLNNVVLKGMRERAIQAEV</sequence>
<dbReference type="PROSITE" id="PS50011">
    <property type="entry name" value="PROTEIN_KINASE_DOM"/>
    <property type="match status" value="1"/>
</dbReference>
<evidence type="ECO:0000256" key="4">
    <source>
        <dbReference type="ARBA" id="ARBA00022777"/>
    </source>
</evidence>
<dbReference type="InterPro" id="IPR011009">
    <property type="entry name" value="Kinase-like_dom_sf"/>
</dbReference>
<protein>
    <submittedName>
        <fullName evidence="8">Calmodulin-domain protein kinase 7</fullName>
    </submittedName>
</protein>
<evidence type="ECO:0000256" key="3">
    <source>
        <dbReference type="ARBA" id="ARBA00022741"/>
    </source>
</evidence>